<evidence type="ECO:0000313" key="1">
    <source>
        <dbReference type="EMBL" id="BAV94748.1"/>
    </source>
</evidence>
<protein>
    <submittedName>
        <fullName evidence="1">Pkd domain containing protein</fullName>
    </submittedName>
</protein>
<dbReference type="PROSITE" id="PS51257">
    <property type="entry name" value="PROKAR_LIPOPROTEIN"/>
    <property type="match status" value="1"/>
</dbReference>
<proteinExistence type="predicted"/>
<evidence type="ECO:0000313" key="2">
    <source>
        <dbReference type="Proteomes" id="UP000243197"/>
    </source>
</evidence>
<gene>
    <name evidence="1" type="ORF">JBKA6_0735</name>
</gene>
<keyword evidence="2" id="KW-1185">Reference proteome</keyword>
<dbReference type="AlphaFoldDB" id="A0A1J1E3X5"/>
<dbReference type="RefSeq" id="WP_096685980.1">
    <property type="nucleotide sequence ID" value="NZ_AP014564.1"/>
</dbReference>
<dbReference type="EMBL" id="AP014564">
    <property type="protein sequence ID" value="BAV94748.1"/>
    <property type="molecule type" value="Genomic_DNA"/>
</dbReference>
<organism evidence="1 2">
    <name type="scientific">Ichthyobacterium seriolicida</name>
    <dbReference type="NCBI Taxonomy" id="242600"/>
    <lineage>
        <taxon>Bacteria</taxon>
        <taxon>Pseudomonadati</taxon>
        <taxon>Bacteroidota</taxon>
        <taxon>Flavobacteriia</taxon>
        <taxon>Flavobacteriales</taxon>
        <taxon>Ichthyobacteriaceae</taxon>
        <taxon>Ichthyobacterium</taxon>
    </lineage>
</organism>
<dbReference type="Proteomes" id="UP000243197">
    <property type="component" value="Chromosome"/>
</dbReference>
<dbReference type="OrthoDB" id="727829at2"/>
<accession>A0A1J1E3X5</accession>
<dbReference type="Gene3D" id="2.60.40.2340">
    <property type="match status" value="7"/>
</dbReference>
<dbReference type="KEGG" id="ise:JBKA6_0735"/>
<name>A0A1J1E3X5_9FLAO</name>
<reference evidence="1 2" key="1">
    <citation type="submission" date="2014-03" db="EMBL/GenBank/DDBJ databases">
        <title>complete genome sequence of Flavobacteriaceae bacterium JBKA-6.</title>
        <authorList>
            <person name="Takano T."/>
            <person name="Nakamura Y."/>
            <person name="Takuma S."/>
            <person name="Yasuike M."/>
            <person name="Matsuyama T."/>
            <person name="Sakai T."/>
            <person name="Fujiwara A."/>
            <person name="Kimoto K."/>
            <person name="Fukuda Y."/>
            <person name="Kondo H."/>
            <person name="Hirono I."/>
            <person name="Nakayasu C."/>
        </authorList>
    </citation>
    <scope>NUCLEOTIDE SEQUENCE [LARGE SCALE GENOMIC DNA]</scope>
    <source>
        <strain evidence="1 2">JBKA-6</strain>
    </source>
</reference>
<sequence length="959" mass="101410">MFKKKYLVKSIIFSFVLLSAIIFSCDKKKIIQDDLNICIESFSLLNSENTDKKLGSDITCDIDIDNHTISLKVPNGAILEGLKFSIKTCEGSSISPASGQEVNFEVVEESATDEVSEESAKKPSTQRYKKTFIVTAKDGKTQEYTVYITKEAAPKLTEFKISADAAKGIKTEISAVITDDTDTATGKILLKIPYKGAITLTGLTPVINVPEGCTIDPADGSEISEDINVKEFTLTKTDTGSQRVYTVEVVKGPYIESFKFAATSSSGSSTNAGISTEVTGVIDHIVGTISVIVPNGVTLSSLTPTITVGENTKAEYIPSAQTNFSSNVEYTVTSSNPSAADFTKVYTVSVTQNAEPAISEFKFLNSNNGSKNLVGDITGEINGSDIIVKVPYNAELNGLTPTITASSALADTQVYSGDAGQAAIAATDFSNSHAAAVKYSAVGPAGGRKVYSVKVYKEPKINTFKFTSSVNSSAGFPTSPTEYDGSISGDDITILVANTVKVTNLKASITGDNINTTNPINITFTSTSDTSPYSATIEVQNEHLSSYTKTYTVTLTKEAAPKLTEFKISADTTKGIQSEVTGDITDDDSNSASTGTIKLKFDHKVSNRNTDIDLTGLTYTNEPIAGCTLTPGTPLASNSIAGQTFILTKDATGSKRVYAVTAVKGPFIKSFKFGTGNTGISSDISAASIDHNTGAITITVPATVNKDLSSGTDNKVSLTPTIELGGDTPTIVSPNTGVSTEFTSGTAVSYTVTGADGMTKTYQVTVTRTKSNLAQITKFTIDSTNGDITHPDTGNGDKGRIVVPVANPPTGTKTPTIEKSDYATVSPSTAQNFTYENPVTYTLTAEDTSTQKIYEVYIHDSTKTIASSDSLKLANSSSAEITPTSKDINETTRVITITVPASTTNLNNLTLTLTGASSGLSIEPTDPQDFSGEKEVKYILKESSDVKGHYWVKVVKGTN</sequence>